<evidence type="ECO:0000313" key="1">
    <source>
        <dbReference type="EMBL" id="CAK9182135.1"/>
    </source>
</evidence>
<gene>
    <name evidence="1" type="ORF">ILEXP_LOCUS52270</name>
</gene>
<dbReference type="Proteomes" id="UP001642360">
    <property type="component" value="Unassembled WGS sequence"/>
</dbReference>
<reference evidence="1 2" key="1">
    <citation type="submission" date="2024-02" db="EMBL/GenBank/DDBJ databases">
        <authorList>
            <person name="Vignale AGUSTIN F."/>
            <person name="Sosa J E."/>
            <person name="Modenutti C."/>
        </authorList>
    </citation>
    <scope>NUCLEOTIDE SEQUENCE [LARGE SCALE GENOMIC DNA]</scope>
</reference>
<name>A0ABC8UM50_9AQUA</name>
<organism evidence="1 2">
    <name type="scientific">Ilex paraguariensis</name>
    <name type="common">yerba mate</name>
    <dbReference type="NCBI Taxonomy" id="185542"/>
    <lineage>
        <taxon>Eukaryota</taxon>
        <taxon>Viridiplantae</taxon>
        <taxon>Streptophyta</taxon>
        <taxon>Embryophyta</taxon>
        <taxon>Tracheophyta</taxon>
        <taxon>Spermatophyta</taxon>
        <taxon>Magnoliopsida</taxon>
        <taxon>eudicotyledons</taxon>
        <taxon>Gunneridae</taxon>
        <taxon>Pentapetalae</taxon>
        <taxon>asterids</taxon>
        <taxon>campanulids</taxon>
        <taxon>Aquifoliales</taxon>
        <taxon>Aquifoliaceae</taxon>
        <taxon>Ilex</taxon>
    </lineage>
</organism>
<proteinExistence type="predicted"/>
<protein>
    <submittedName>
        <fullName evidence="1">Uncharacterized protein</fullName>
    </submittedName>
</protein>
<sequence length="132" mass="14678">MMLGERSSAKKHENSVWCNLCHLEEGRSARILQRFTCPDPEDCAKLSIAFDDKRKDHKDHLGTHASTSELRNLNMEKRNPRTVVSVILGGGADPSFPSDYAASQTGRMSSAFFLGVTFLPVIPASFPNSEYF</sequence>
<dbReference type="AlphaFoldDB" id="A0ABC8UM50"/>
<evidence type="ECO:0000313" key="2">
    <source>
        <dbReference type="Proteomes" id="UP001642360"/>
    </source>
</evidence>
<accession>A0ABC8UM50</accession>
<comment type="caution">
    <text evidence="1">The sequence shown here is derived from an EMBL/GenBank/DDBJ whole genome shotgun (WGS) entry which is preliminary data.</text>
</comment>
<keyword evidence="2" id="KW-1185">Reference proteome</keyword>
<dbReference type="EMBL" id="CAUOFW020008263">
    <property type="protein sequence ID" value="CAK9182135.1"/>
    <property type="molecule type" value="Genomic_DNA"/>
</dbReference>